<name>A0A1G2PPV3_9BACT</name>
<evidence type="ECO:0000313" key="3">
    <source>
        <dbReference type="EMBL" id="OHA49632.1"/>
    </source>
</evidence>
<comment type="caution">
    <text evidence="3">The sequence shown here is derived from an EMBL/GenBank/DDBJ whole genome shotgun (WGS) entry which is preliminary data.</text>
</comment>
<proteinExistence type="predicted"/>
<evidence type="ECO:0008006" key="5">
    <source>
        <dbReference type="Google" id="ProtNLM"/>
    </source>
</evidence>
<dbReference type="Proteomes" id="UP000178646">
    <property type="component" value="Unassembled WGS sequence"/>
</dbReference>
<evidence type="ECO:0000256" key="1">
    <source>
        <dbReference type="SAM" id="Phobius"/>
    </source>
</evidence>
<dbReference type="EMBL" id="MHSU01000029">
    <property type="protein sequence ID" value="OHA49632.1"/>
    <property type="molecule type" value="Genomic_DNA"/>
</dbReference>
<feature type="transmembrane region" description="Helical" evidence="1">
    <location>
        <begin position="37"/>
        <end position="58"/>
    </location>
</feature>
<evidence type="ECO:0000256" key="2">
    <source>
        <dbReference type="SAM" id="SignalP"/>
    </source>
</evidence>
<dbReference type="Pfam" id="PF18895">
    <property type="entry name" value="T4SS_pilin"/>
    <property type="match status" value="1"/>
</dbReference>
<reference evidence="3 4" key="1">
    <citation type="journal article" date="2016" name="Nat. Commun.">
        <title>Thousands of microbial genomes shed light on interconnected biogeochemical processes in an aquifer system.</title>
        <authorList>
            <person name="Anantharaman K."/>
            <person name="Brown C.T."/>
            <person name="Hug L.A."/>
            <person name="Sharon I."/>
            <person name="Castelle C.J."/>
            <person name="Probst A.J."/>
            <person name="Thomas B.C."/>
            <person name="Singh A."/>
            <person name="Wilkins M.J."/>
            <person name="Karaoz U."/>
            <person name="Brodie E.L."/>
            <person name="Williams K.H."/>
            <person name="Hubbard S.S."/>
            <person name="Banfield J.F."/>
        </authorList>
    </citation>
    <scope>NUCLEOTIDE SEQUENCE [LARGE SCALE GENOMIC DNA]</scope>
</reference>
<keyword evidence="1" id="KW-1133">Transmembrane helix</keyword>
<accession>A0A1G2PPV3</accession>
<evidence type="ECO:0000313" key="4">
    <source>
        <dbReference type="Proteomes" id="UP000178646"/>
    </source>
</evidence>
<dbReference type="AlphaFoldDB" id="A0A1G2PPV3"/>
<keyword evidence="1" id="KW-0812">Transmembrane</keyword>
<dbReference type="InterPro" id="IPR043993">
    <property type="entry name" value="T4SS_pilin"/>
</dbReference>
<gene>
    <name evidence="3" type="ORF">A2W59_02005</name>
</gene>
<keyword evidence="2" id="KW-0732">Signal</keyword>
<feature type="transmembrane region" description="Helical" evidence="1">
    <location>
        <begin position="70"/>
        <end position="94"/>
    </location>
</feature>
<protein>
    <recommendedName>
        <fullName evidence="5">DUF4190 domain-containing protein</fullName>
    </recommendedName>
</protein>
<feature type="signal peptide" evidence="2">
    <location>
        <begin position="1"/>
        <end position="21"/>
    </location>
</feature>
<organism evidence="3 4">
    <name type="scientific">Candidatus Terrybacteria bacterium RIFCSPHIGHO2_02_41_19</name>
    <dbReference type="NCBI Taxonomy" id="1802364"/>
    <lineage>
        <taxon>Bacteria</taxon>
        <taxon>Candidatus Terryibacteriota</taxon>
    </lineage>
</organism>
<feature type="chain" id="PRO_5009583931" description="DUF4190 domain-containing protein" evidence="2">
    <location>
        <begin position="22"/>
        <end position="113"/>
    </location>
</feature>
<sequence length="113" mass="12127">MKIIKKIIPFGLMAAPFVAGAADLGTVIEKVQGWVTALLPLLVGVAVLVLIVGIIRYITAGEDEERRGKARGLMIYGIIGLFVMVSMWGLVIFLGTTFGIEQEAIEDIDGLIP</sequence>
<keyword evidence="1" id="KW-0472">Membrane</keyword>